<gene>
    <name evidence="2" type="ORF">ACEZDB_04015</name>
</gene>
<keyword evidence="1" id="KW-0472">Membrane</keyword>
<organism evidence="2 3">
    <name type="scientific">Streptacidiphilus alkalitolerans</name>
    <dbReference type="NCBI Taxonomy" id="3342712"/>
    <lineage>
        <taxon>Bacteria</taxon>
        <taxon>Bacillati</taxon>
        <taxon>Actinomycetota</taxon>
        <taxon>Actinomycetes</taxon>
        <taxon>Kitasatosporales</taxon>
        <taxon>Streptomycetaceae</taxon>
        <taxon>Streptacidiphilus</taxon>
    </lineage>
</organism>
<name>A0ABV6WV38_9ACTN</name>
<feature type="transmembrane region" description="Helical" evidence="1">
    <location>
        <begin position="152"/>
        <end position="172"/>
    </location>
</feature>
<dbReference type="Pfam" id="PF06772">
    <property type="entry name" value="LtrA"/>
    <property type="match status" value="1"/>
</dbReference>
<evidence type="ECO:0000313" key="3">
    <source>
        <dbReference type="Proteomes" id="UP001592530"/>
    </source>
</evidence>
<evidence type="ECO:0000313" key="2">
    <source>
        <dbReference type="EMBL" id="MFC1429821.1"/>
    </source>
</evidence>
<accession>A0ABV6WV38</accession>
<feature type="transmembrane region" description="Helical" evidence="1">
    <location>
        <begin position="217"/>
        <end position="237"/>
    </location>
</feature>
<dbReference type="PANTHER" id="PTHR36840:SF1">
    <property type="entry name" value="BLL5714 PROTEIN"/>
    <property type="match status" value="1"/>
</dbReference>
<protein>
    <submittedName>
        <fullName evidence="2">Low temperature requirement protein A</fullName>
    </submittedName>
</protein>
<feature type="transmembrane region" description="Helical" evidence="1">
    <location>
        <begin position="36"/>
        <end position="53"/>
    </location>
</feature>
<dbReference type="PANTHER" id="PTHR36840">
    <property type="entry name" value="BLL5714 PROTEIN"/>
    <property type="match status" value="1"/>
</dbReference>
<dbReference type="EMBL" id="JBHEZY010000001">
    <property type="protein sequence ID" value="MFC1429821.1"/>
    <property type="molecule type" value="Genomic_DNA"/>
</dbReference>
<keyword evidence="1" id="KW-0812">Transmembrane</keyword>
<feature type="transmembrane region" description="Helical" evidence="1">
    <location>
        <begin position="178"/>
        <end position="196"/>
    </location>
</feature>
<reference evidence="2 3" key="1">
    <citation type="submission" date="2024-09" db="EMBL/GenBank/DDBJ databases">
        <authorList>
            <person name="Lee S.D."/>
        </authorList>
    </citation>
    <scope>NUCLEOTIDE SEQUENCE [LARGE SCALE GENOMIC DNA]</scope>
    <source>
        <strain evidence="2 3">N1-3</strain>
    </source>
</reference>
<feature type="transmembrane region" description="Helical" evidence="1">
    <location>
        <begin position="316"/>
        <end position="338"/>
    </location>
</feature>
<evidence type="ECO:0000256" key="1">
    <source>
        <dbReference type="SAM" id="Phobius"/>
    </source>
</evidence>
<feature type="transmembrane region" description="Helical" evidence="1">
    <location>
        <begin position="284"/>
        <end position="304"/>
    </location>
</feature>
<feature type="transmembrane region" description="Helical" evidence="1">
    <location>
        <begin position="120"/>
        <end position="140"/>
    </location>
</feature>
<feature type="transmembrane region" description="Helical" evidence="1">
    <location>
        <begin position="373"/>
        <end position="391"/>
    </location>
</feature>
<sequence length="409" mass="43203">MTSRQERWARLRRQLWQPPRAHGEQPRERVVGPLELFYDLVVVVLVAQAAHHFAGQLSWRGLGEFAAVFALVWIAWLNGSLHHELHGREDARGRSMFLLQILVLVPLGGFIPGAGGAHGAAFAVDAGVLFAVLAVLWLLAARGDGPEFRRSSRLFVTGTAVCAVILAASAALPAGLRVLAWGLLAVAYLLGFAVMIGTATPRQAVALSVTDALTERFGLFIIIVLGETVTGVVDGLSHEPTSALTLAVGLVAVIVGFGAWWTYFDFAGHRQPRPTRASTAQWMLVHLPLTAAVAVMGAAMVDLVEHAHDSRTPAATAWALGGGAAVVLCATTLLAASLRVRRLDPGLYRPLARTCVAAGVLCAAVGAAHPAPLVLGLALVLLFAIPWGLAVTHRLSQQPEPAGKDALSE</sequence>
<proteinExistence type="predicted"/>
<keyword evidence="1" id="KW-1133">Transmembrane helix</keyword>
<dbReference type="RefSeq" id="WP_380548754.1">
    <property type="nucleotide sequence ID" value="NZ_JBHEZY010000001.1"/>
</dbReference>
<feature type="transmembrane region" description="Helical" evidence="1">
    <location>
        <begin position="243"/>
        <end position="263"/>
    </location>
</feature>
<feature type="transmembrane region" description="Helical" evidence="1">
    <location>
        <begin position="350"/>
        <end position="367"/>
    </location>
</feature>
<comment type="caution">
    <text evidence="2">The sequence shown here is derived from an EMBL/GenBank/DDBJ whole genome shotgun (WGS) entry which is preliminary data.</text>
</comment>
<dbReference type="Proteomes" id="UP001592530">
    <property type="component" value="Unassembled WGS sequence"/>
</dbReference>
<feature type="transmembrane region" description="Helical" evidence="1">
    <location>
        <begin position="59"/>
        <end position="77"/>
    </location>
</feature>
<dbReference type="InterPro" id="IPR010640">
    <property type="entry name" value="Low_temperature_requirement_A"/>
</dbReference>
<feature type="transmembrane region" description="Helical" evidence="1">
    <location>
        <begin position="97"/>
        <end position="114"/>
    </location>
</feature>